<sequence>QYSRLNNVEIRGVPNNPTEDLGELLTHIGNHTNCPITKTDINIAHRVSTP</sequence>
<dbReference type="Proteomes" id="UP000805193">
    <property type="component" value="Unassembled WGS sequence"/>
</dbReference>
<feature type="non-terminal residue" evidence="1">
    <location>
        <position position="1"/>
    </location>
</feature>
<keyword evidence="2" id="KW-1185">Reference proteome</keyword>
<proteinExistence type="predicted"/>
<gene>
    <name evidence="1" type="ORF">HPB47_006955</name>
</gene>
<comment type="caution">
    <text evidence="1">The sequence shown here is derived from an EMBL/GenBank/DDBJ whole genome shotgun (WGS) entry which is preliminary data.</text>
</comment>
<accession>A0AC60P8Y8</accession>
<feature type="non-terminal residue" evidence="1">
    <location>
        <position position="50"/>
    </location>
</feature>
<protein>
    <submittedName>
        <fullName evidence="1">Uncharacterized protein</fullName>
    </submittedName>
</protein>
<evidence type="ECO:0000313" key="2">
    <source>
        <dbReference type="Proteomes" id="UP000805193"/>
    </source>
</evidence>
<name>A0AC60P8Y8_IXOPE</name>
<dbReference type="EMBL" id="JABSTQ010011016">
    <property type="protein sequence ID" value="KAG0415870.1"/>
    <property type="molecule type" value="Genomic_DNA"/>
</dbReference>
<organism evidence="1 2">
    <name type="scientific">Ixodes persulcatus</name>
    <name type="common">Taiga tick</name>
    <dbReference type="NCBI Taxonomy" id="34615"/>
    <lineage>
        <taxon>Eukaryota</taxon>
        <taxon>Metazoa</taxon>
        <taxon>Ecdysozoa</taxon>
        <taxon>Arthropoda</taxon>
        <taxon>Chelicerata</taxon>
        <taxon>Arachnida</taxon>
        <taxon>Acari</taxon>
        <taxon>Parasitiformes</taxon>
        <taxon>Ixodida</taxon>
        <taxon>Ixodoidea</taxon>
        <taxon>Ixodidae</taxon>
        <taxon>Ixodinae</taxon>
        <taxon>Ixodes</taxon>
    </lineage>
</organism>
<evidence type="ECO:0000313" key="1">
    <source>
        <dbReference type="EMBL" id="KAG0415870.1"/>
    </source>
</evidence>
<reference evidence="1 2" key="1">
    <citation type="journal article" date="2020" name="Cell">
        <title>Large-Scale Comparative Analyses of Tick Genomes Elucidate Their Genetic Diversity and Vector Capacities.</title>
        <authorList>
            <consortium name="Tick Genome and Microbiome Consortium (TIGMIC)"/>
            <person name="Jia N."/>
            <person name="Wang J."/>
            <person name="Shi W."/>
            <person name="Du L."/>
            <person name="Sun Y."/>
            <person name="Zhan W."/>
            <person name="Jiang J.F."/>
            <person name="Wang Q."/>
            <person name="Zhang B."/>
            <person name="Ji P."/>
            <person name="Bell-Sakyi L."/>
            <person name="Cui X.M."/>
            <person name="Yuan T.T."/>
            <person name="Jiang B.G."/>
            <person name="Yang W.F."/>
            <person name="Lam T.T."/>
            <person name="Chang Q.C."/>
            <person name="Ding S.J."/>
            <person name="Wang X.J."/>
            <person name="Zhu J.G."/>
            <person name="Ruan X.D."/>
            <person name="Zhao L."/>
            <person name="Wei J.T."/>
            <person name="Ye R.Z."/>
            <person name="Que T.C."/>
            <person name="Du C.H."/>
            <person name="Zhou Y.H."/>
            <person name="Cheng J.X."/>
            <person name="Dai P.F."/>
            <person name="Guo W.B."/>
            <person name="Han X.H."/>
            <person name="Huang E.J."/>
            <person name="Li L.F."/>
            <person name="Wei W."/>
            <person name="Gao Y.C."/>
            <person name="Liu J.Z."/>
            <person name="Shao H.Z."/>
            <person name="Wang X."/>
            <person name="Wang C.C."/>
            <person name="Yang T.C."/>
            <person name="Huo Q.B."/>
            <person name="Li W."/>
            <person name="Chen H.Y."/>
            <person name="Chen S.E."/>
            <person name="Zhou L.G."/>
            <person name="Ni X.B."/>
            <person name="Tian J.H."/>
            <person name="Sheng Y."/>
            <person name="Liu T."/>
            <person name="Pan Y.S."/>
            <person name="Xia L.Y."/>
            <person name="Li J."/>
            <person name="Zhao F."/>
            <person name="Cao W.C."/>
        </authorList>
    </citation>
    <scope>NUCLEOTIDE SEQUENCE [LARGE SCALE GENOMIC DNA]</scope>
    <source>
        <strain evidence="1">Iper-2018</strain>
    </source>
</reference>